<evidence type="ECO:0000259" key="12">
    <source>
        <dbReference type="Pfam" id="PF00501"/>
    </source>
</evidence>
<comment type="function">
    <text evidence="11">Catalyzes the activation of phenylacetic acid (PA) to phenylacetyl-CoA (PA-CoA).</text>
</comment>
<dbReference type="Proteomes" id="UP000282654">
    <property type="component" value="Unassembled WGS sequence"/>
</dbReference>
<evidence type="ECO:0000256" key="7">
    <source>
        <dbReference type="ARBA" id="ARBA00061566"/>
    </source>
</evidence>
<dbReference type="PANTHER" id="PTHR43439:SF2">
    <property type="entry name" value="ENZYME, PUTATIVE (JCVI)-RELATED"/>
    <property type="match status" value="1"/>
</dbReference>
<accession>A0A3N5BEI3</accession>
<dbReference type="Pfam" id="PF00501">
    <property type="entry name" value="AMP-binding"/>
    <property type="match status" value="1"/>
</dbReference>
<dbReference type="InterPro" id="IPR000873">
    <property type="entry name" value="AMP-dep_synth/lig_dom"/>
</dbReference>
<dbReference type="InterPro" id="IPR051414">
    <property type="entry name" value="Adenylate-forming_Reductase"/>
</dbReference>
<sequence>MAELSRVVPEGDQLRARQEELLRQLIGRLFANSPFYRAKLRAAGIEPGDITTLSDLDRVPFTTKEELREAYPLGLMAVPEEAVVRIHSSSGTTGKPVIVPYTAKDVEDWTTMFARCYTMAGVGRRDRVQVTPGYGLWTAGIGFQTAAERIGAMVVPMGPGNTEKQLQMMVDLETTVLTATSSYALLLAEEINRRGLRERIKLKRGILGSERWSDRMRARIEKLLGIETFDIYGMTEVYGPGIAIDCPLHRGLHYWADYLLFEVIDPETGKEVPPGTQGELVITTLVKEGMPLLRYRTRDITRLIPTSCPCGSPYPMIDRILGRTDDMIKIKGVNIYPGQIDFVLKSVPGLSSEYQIILTREAGRDQALVKVEGEPGVDAAAAAAACRNAIKTHIGVTFAVEVVPFGSLPRSEKKTQRVFDLRET</sequence>
<keyword evidence="4 11" id="KW-0436">Ligase</keyword>
<comment type="caution">
    <text evidence="14">The sequence shown here is derived from an EMBL/GenBank/DDBJ whole genome shotgun (WGS) entry which is preliminary data.</text>
</comment>
<evidence type="ECO:0000256" key="5">
    <source>
        <dbReference type="ARBA" id="ARBA00022741"/>
    </source>
</evidence>
<comment type="catalytic activity">
    <reaction evidence="11">
        <text>2-phenylacetate + ATP + CoA = phenylacetyl-CoA + AMP + diphosphate</text>
        <dbReference type="Rhea" id="RHEA:20956"/>
        <dbReference type="ChEBI" id="CHEBI:18401"/>
        <dbReference type="ChEBI" id="CHEBI:30616"/>
        <dbReference type="ChEBI" id="CHEBI:33019"/>
        <dbReference type="ChEBI" id="CHEBI:57287"/>
        <dbReference type="ChEBI" id="CHEBI:57390"/>
        <dbReference type="ChEBI" id="CHEBI:456215"/>
        <dbReference type="EC" id="6.2.1.30"/>
    </reaction>
</comment>
<dbReference type="SUPFAM" id="SSF56801">
    <property type="entry name" value="Acetyl-CoA synthetase-like"/>
    <property type="match status" value="1"/>
</dbReference>
<dbReference type="Gene3D" id="3.30.300.30">
    <property type="match status" value="1"/>
</dbReference>
<dbReference type="OrthoDB" id="580775at2"/>
<reference evidence="14 15" key="1">
    <citation type="submission" date="2018-11" db="EMBL/GenBank/DDBJ databases">
        <title>Genomic Encyclopedia of Type Strains, Phase IV (KMG-IV): sequencing the most valuable type-strain genomes for metagenomic binning, comparative biology and taxonomic classification.</title>
        <authorList>
            <person name="Goeker M."/>
        </authorList>
    </citation>
    <scope>NUCLEOTIDE SEQUENCE [LARGE SCALE GENOMIC DNA]</scope>
    <source>
        <strain evidence="14 15">DSM 102936</strain>
    </source>
</reference>
<dbReference type="EMBL" id="RKRE01000003">
    <property type="protein sequence ID" value="RPF42451.1"/>
    <property type="molecule type" value="Genomic_DNA"/>
</dbReference>
<keyword evidence="3" id="KW-0597">Phosphoprotein</keyword>
<evidence type="ECO:0000256" key="1">
    <source>
        <dbReference type="ARBA" id="ARBA00011245"/>
    </source>
</evidence>
<evidence type="ECO:0000256" key="6">
    <source>
        <dbReference type="ARBA" id="ARBA00060591"/>
    </source>
</evidence>
<evidence type="ECO:0000256" key="9">
    <source>
        <dbReference type="ARBA" id="ARBA00068695"/>
    </source>
</evidence>
<evidence type="ECO:0000256" key="3">
    <source>
        <dbReference type="ARBA" id="ARBA00022553"/>
    </source>
</evidence>
<evidence type="ECO:0000256" key="2">
    <source>
        <dbReference type="ARBA" id="ARBA00022450"/>
    </source>
</evidence>
<organism evidence="14 15">
    <name type="scientific">Thermodesulfitimonas autotrophica</name>
    <dbReference type="NCBI Taxonomy" id="1894989"/>
    <lineage>
        <taxon>Bacteria</taxon>
        <taxon>Bacillati</taxon>
        <taxon>Bacillota</taxon>
        <taxon>Clostridia</taxon>
        <taxon>Thermoanaerobacterales</taxon>
        <taxon>Thermoanaerobacteraceae</taxon>
        <taxon>Thermodesulfitimonas</taxon>
    </lineage>
</organism>
<dbReference type="PANTHER" id="PTHR43439">
    <property type="entry name" value="PHENYLACETATE-COENZYME A LIGASE"/>
    <property type="match status" value="1"/>
</dbReference>
<evidence type="ECO:0000256" key="8">
    <source>
        <dbReference type="ARBA" id="ARBA00066629"/>
    </source>
</evidence>
<dbReference type="InterPro" id="IPR045851">
    <property type="entry name" value="AMP-bd_C_sf"/>
</dbReference>
<dbReference type="InterPro" id="IPR028154">
    <property type="entry name" value="AMP-dep_Lig_C"/>
</dbReference>
<dbReference type="Pfam" id="PF14535">
    <property type="entry name" value="AMP-binding_C_2"/>
    <property type="match status" value="1"/>
</dbReference>
<dbReference type="GO" id="GO:0010124">
    <property type="term" value="P:phenylacetate catabolic process"/>
    <property type="evidence" value="ECO:0007669"/>
    <property type="project" value="UniProtKB-UniRule"/>
</dbReference>
<dbReference type="InterPro" id="IPR042099">
    <property type="entry name" value="ANL_N_sf"/>
</dbReference>
<proteinExistence type="inferred from homology"/>
<gene>
    <name evidence="14" type="ORF">EDD75_1552</name>
</gene>
<dbReference type="RefSeq" id="WP_123930554.1">
    <property type="nucleotide sequence ID" value="NZ_RKRE01000003.1"/>
</dbReference>
<comment type="pathway">
    <text evidence="6 11">Aromatic compound metabolism; phenylacetate degradation.</text>
</comment>
<keyword evidence="2" id="KW-0596">Phosphopantetheine</keyword>
<dbReference type="CDD" id="cd05913">
    <property type="entry name" value="PaaK"/>
    <property type="match status" value="1"/>
</dbReference>
<dbReference type="InterPro" id="IPR011880">
    <property type="entry name" value="PA_CoA_ligase"/>
</dbReference>
<evidence type="ECO:0000313" key="15">
    <source>
        <dbReference type="Proteomes" id="UP000282654"/>
    </source>
</evidence>
<evidence type="ECO:0000259" key="13">
    <source>
        <dbReference type="Pfam" id="PF14535"/>
    </source>
</evidence>
<dbReference type="AlphaFoldDB" id="A0A3N5BEI3"/>
<keyword evidence="15" id="KW-1185">Reference proteome</keyword>
<evidence type="ECO:0000256" key="4">
    <source>
        <dbReference type="ARBA" id="ARBA00022598"/>
    </source>
</evidence>
<dbReference type="GO" id="GO:0047475">
    <property type="term" value="F:phenylacetate-CoA ligase activity"/>
    <property type="evidence" value="ECO:0007669"/>
    <property type="project" value="UniProtKB-EC"/>
</dbReference>
<dbReference type="GO" id="GO:0000166">
    <property type="term" value="F:nucleotide binding"/>
    <property type="evidence" value="ECO:0007669"/>
    <property type="project" value="UniProtKB-KW"/>
</dbReference>
<keyword evidence="5 11" id="KW-0547">Nucleotide-binding</keyword>
<dbReference type="UniPathway" id="UPA00930"/>
<dbReference type="Gene3D" id="3.40.50.12780">
    <property type="entry name" value="N-terminal domain of ligase-like"/>
    <property type="match status" value="1"/>
</dbReference>
<evidence type="ECO:0000256" key="11">
    <source>
        <dbReference type="PIRNR" id="PIRNR006444"/>
    </source>
</evidence>
<dbReference type="PIRSF" id="PIRSF006444">
    <property type="entry name" value="PaaK"/>
    <property type="match status" value="1"/>
</dbReference>
<dbReference type="EC" id="6.2.1.30" evidence="8 11"/>
<feature type="domain" description="AMP-dependent synthetase/ligase" evidence="12">
    <location>
        <begin position="50"/>
        <end position="283"/>
    </location>
</feature>
<protein>
    <recommendedName>
        <fullName evidence="9 11">Phenylacetate-coenzyme A ligase</fullName>
        <ecNumber evidence="8 11">6.2.1.30</ecNumber>
    </recommendedName>
    <alternativeName>
        <fullName evidence="10 11">Phenylacetyl-CoA ligase</fullName>
    </alternativeName>
</protein>
<evidence type="ECO:0000313" key="14">
    <source>
        <dbReference type="EMBL" id="RPF42451.1"/>
    </source>
</evidence>
<feature type="domain" description="AMP-dependent ligase C-terminal" evidence="13">
    <location>
        <begin position="332"/>
        <end position="422"/>
    </location>
</feature>
<name>A0A3N5BEI3_9THEO</name>
<evidence type="ECO:0000256" key="10">
    <source>
        <dbReference type="ARBA" id="ARBA00075111"/>
    </source>
</evidence>
<comment type="subunit">
    <text evidence="1">Monomer.</text>
</comment>
<dbReference type="FunFam" id="3.40.50.12780:FF:000016">
    <property type="entry name" value="Phenylacetate-coenzyme A ligase"/>
    <property type="match status" value="1"/>
</dbReference>
<comment type="similarity">
    <text evidence="7 11">Belongs to the phenylacetyl-CoA ligase family.</text>
</comment>